<feature type="region of interest" description="Disordered" evidence="5">
    <location>
        <begin position="343"/>
        <end position="371"/>
    </location>
</feature>
<dbReference type="PANTHER" id="PTHR30469:SF33">
    <property type="entry name" value="SLR1207 PROTEIN"/>
    <property type="match status" value="1"/>
</dbReference>
<dbReference type="Pfam" id="PF25990">
    <property type="entry name" value="Beta-barrel_YknX"/>
    <property type="match status" value="1"/>
</dbReference>
<evidence type="ECO:0000256" key="2">
    <source>
        <dbReference type="ARBA" id="ARBA00009477"/>
    </source>
</evidence>
<evidence type="ECO:0000259" key="8">
    <source>
        <dbReference type="Pfam" id="PF25967"/>
    </source>
</evidence>
<dbReference type="SUPFAM" id="SSF111369">
    <property type="entry name" value="HlyD-like secretion proteins"/>
    <property type="match status" value="1"/>
</dbReference>
<feature type="coiled-coil region" evidence="4">
    <location>
        <begin position="146"/>
        <end position="194"/>
    </location>
</feature>
<dbReference type="Pfam" id="PF25917">
    <property type="entry name" value="BSH_RND"/>
    <property type="match status" value="1"/>
</dbReference>
<dbReference type="Gene3D" id="1.10.287.470">
    <property type="entry name" value="Helix hairpin bin"/>
    <property type="match status" value="1"/>
</dbReference>
<sequence>MNKKLLWTIVGLVVVVGTFIGLKKTGVIGKDEGLNVSAEKAALRTIIETVNASGKVYPEIEVKVSPDVSGEIIELNVNEGDSVRKGQVLARIYADIYSTQRDQFAAGVEQAKAQLSNSTANIPGLKAILDNAKAAFERQRKLYTEKVTSRQEYDQAEQAYRTAEANYKAATEGLKGTEAAIMGAEAQLARANKDLSRTTLVAPMDGVISLLAVKKGERVVGTAQMAGTEMMRVADMRSIEIRVDVGENDIPKVKLGDTALVEVDAYTNRKFKGLVYKIANPNTQSTGTAVTSTEVTNYKVHIRLIPDSYKDMMIPGRAFPFRPGMSASADIQTNTKQNVLAVPLNAVTTREKNSDEKNDKSKTSSSTDDKTGIDDEAVEEVVFVVQKDNKVKKVKVKTAIQDLNYIEVLEGLNDGDQVVTGPFNTVSKILKDGNLVKVVPKDKLFEEKKKE</sequence>
<feature type="domain" description="Multidrug resistance protein MdtA-like C-terminal permuted SH3" evidence="8">
    <location>
        <begin position="378"/>
        <end position="421"/>
    </location>
</feature>
<dbReference type="EMBL" id="AP029612">
    <property type="protein sequence ID" value="BFG71496.1"/>
    <property type="molecule type" value="Genomic_DNA"/>
</dbReference>
<comment type="similarity">
    <text evidence="2">Belongs to the membrane fusion protein (MFP) (TC 8.A.1) family.</text>
</comment>
<feature type="domain" description="Multidrug resistance protein MdtA-like alpha-helical hairpin" evidence="6">
    <location>
        <begin position="110"/>
        <end position="172"/>
    </location>
</feature>
<dbReference type="Gene3D" id="2.40.30.170">
    <property type="match status" value="1"/>
</dbReference>
<name>A0AAT9GLN6_9BACT</name>
<dbReference type="GO" id="GO:1990281">
    <property type="term" value="C:efflux pump complex"/>
    <property type="evidence" value="ECO:0007669"/>
    <property type="project" value="TreeGrafter"/>
</dbReference>
<dbReference type="PROSITE" id="PS50890">
    <property type="entry name" value="PUA"/>
    <property type="match status" value="1"/>
</dbReference>
<protein>
    <submittedName>
        <fullName evidence="10">Efflux RND transporter periplasmic adaptor subunit</fullName>
    </submittedName>
</protein>
<reference evidence="10" key="1">
    <citation type="submission" date="2024-02" db="EMBL/GenBank/DDBJ databases">
        <title>Sediminibacterium planktonica sp. nov. and Sediminibacterium longus sp. nov., isolated from surface lake and river water.</title>
        <authorList>
            <person name="Watanabe K."/>
            <person name="Takemine S."/>
            <person name="Ishii Y."/>
            <person name="Ogata Y."/>
            <person name="Shindo C."/>
            <person name="Suda W."/>
        </authorList>
    </citation>
    <scope>NUCLEOTIDE SEQUENCE</scope>
    <source>
        <strain evidence="10">KACHI17</strain>
    </source>
</reference>
<dbReference type="RefSeq" id="WP_353549125.1">
    <property type="nucleotide sequence ID" value="NZ_AP029612.1"/>
</dbReference>
<evidence type="ECO:0000259" key="6">
    <source>
        <dbReference type="Pfam" id="PF25876"/>
    </source>
</evidence>
<evidence type="ECO:0000256" key="3">
    <source>
        <dbReference type="ARBA" id="ARBA00022448"/>
    </source>
</evidence>
<feature type="domain" description="Multidrug resistance protein MdtA-like barrel-sandwich hybrid" evidence="7">
    <location>
        <begin position="62"/>
        <end position="221"/>
    </location>
</feature>
<dbReference type="Pfam" id="PF25876">
    <property type="entry name" value="HH_MFP_RND"/>
    <property type="match status" value="1"/>
</dbReference>
<comment type="subcellular location">
    <subcellularLocation>
        <location evidence="1">Cell envelope</location>
    </subcellularLocation>
</comment>
<keyword evidence="4" id="KW-0175">Coiled coil</keyword>
<dbReference type="PANTHER" id="PTHR30469">
    <property type="entry name" value="MULTIDRUG RESISTANCE PROTEIN MDTA"/>
    <property type="match status" value="1"/>
</dbReference>
<proteinExistence type="inferred from homology"/>
<dbReference type="AlphaFoldDB" id="A0AAT9GLN6"/>
<dbReference type="Gene3D" id="2.40.420.20">
    <property type="match status" value="1"/>
</dbReference>
<feature type="compositionally biased region" description="Basic and acidic residues" evidence="5">
    <location>
        <begin position="349"/>
        <end position="371"/>
    </location>
</feature>
<keyword evidence="3" id="KW-0813">Transport</keyword>
<evidence type="ECO:0000259" key="9">
    <source>
        <dbReference type="Pfam" id="PF25990"/>
    </source>
</evidence>
<dbReference type="Pfam" id="PF25967">
    <property type="entry name" value="RND-MFP_C"/>
    <property type="match status" value="1"/>
</dbReference>
<evidence type="ECO:0000313" key="10">
    <source>
        <dbReference type="EMBL" id="BFG71496.1"/>
    </source>
</evidence>
<feature type="domain" description="YknX-like beta-barrel" evidence="9">
    <location>
        <begin position="241"/>
        <end position="304"/>
    </location>
</feature>
<evidence type="ECO:0000256" key="1">
    <source>
        <dbReference type="ARBA" id="ARBA00004196"/>
    </source>
</evidence>
<dbReference type="GO" id="GO:0015562">
    <property type="term" value="F:efflux transmembrane transporter activity"/>
    <property type="evidence" value="ECO:0007669"/>
    <property type="project" value="TreeGrafter"/>
</dbReference>
<dbReference type="InterPro" id="IPR058625">
    <property type="entry name" value="MdtA-like_BSH"/>
</dbReference>
<evidence type="ECO:0000256" key="4">
    <source>
        <dbReference type="SAM" id="Coils"/>
    </source>
</evidence>
<evidence type="ECO:0000256" key="5">
    <source>
        <dbReference type="SAM" id="MobiDB-lite"/>
    </source>
</evidence>
<dbReference type="InterPro" id="IPR006143">
    <property type="entry name" value="RND_pump_MFP"/>
</dbReference>
<dbReference type="Gene3D" id="2.40.50.100">
    <property type="match status" value="1"/>
</dbReference>
<dbReference type="InterPro" id="IPR058636">
    <property type="entry name" value="Beta-barrel_YknX"/>
</dbReference>
<gene>
    <name evidence="10" type="ORF">KACHI17_23770</name>
</gene>
<evidence type="ECO:0000259" key="7">
    <source>
        <dbReference type="Pfam" id="PF25917"/>
    </source>
</evidence>
<accession>A0AAT9GLN6</accession>
<dbReference type="InterPro" id="IPR058624">
    <property type="entry name" value="MdtA-like_HH"/>
</dbReference>
<organism evidence="10">
    <name type="scientific">Sediminibacterium sp. KACHI17</name>
    <dbReference type="NCBI Taxonomy" id="1751071"/>
    <lineage>
        <taxon>Bacteria</taxon>
        <taxon>Pseudomonadati</taxon>
        <taxon>Bacteroidota</taxon>
        <taxon>Chitinophagia</taxon>
        <taxon>Chitinophagales</taxon>
        <taxon>Chitinophagaceae</taxon>
        <taxon>Sediminibacterium</taxon>
    </lineage>
</organism>
<dbReference type="NCBIfam" id="TIGR01730">
    <property type="entry name" value="RND_mfp"/>
    <property type="match status" value="1"/>
</dbReference>
<dbReference type="InterPro" id="IPR058627">
    <property type="entry name" value="MdtA-like_C"/>
</dbReference>